<accession>A0ABD2NRG7</accession>
<dbReference type="EMBL" id="JABFTP020000144">
    <property type="protein sequence ID" value="KAL3280976.1"/>
    <property type="molecule type" value="Genomic_DNA"/>
</dbReference>
<comment type="similarity">
    <text evidence="1">Belongs to the mTERF family.</text>
</comment>
<gene>
    <name evidence="3" type="ORF">HHI36_004201</name>
</gene>
<dbReference type="SMART" id="SM00733">
    <property type="entry name" value="Mterf"/>
    <property type="match status" value="3"/>
</dbReference>
<name>A0ABD2NRG7_9CUCU</name>
<sequence>MILRIVSVNANWLQFCTHDIDNRLGFFQNNFSLSGDEVRALAVKQPKIITYSLSQIKVNIFVVKEEMGFNPDETKAILLKRPKIFMSSQYKLLKTFEYLHKTMQIPLEDIVKLPGSLSCREHRLKERYLFLKKLNRVQFDSKKPNYVSLLSIVSGSDSHFATEIAKSSIQAYNEFLKTL</sequence>
<organism evidence="3 4">
    <name type="scientific">Cryptolaemus montrouzieri</name>
    <dbReference type="NCBI Taxonomy" id="559131"/>
    <lineage>
        <taxon>Eukaryota</taxon>
        <taxon>Metazoa</taxon>
        <taxon>Ecdysozoa</taxon>
        <taxon>Arthropoda</taxon>
        <taxon>Hexapoda</taxon>
        <taxon>Insecta</taxon>
        <taxon>Pterygota</taxon>
        <taxon>Neoptera</taxon>
        <taxon>Endopterygota</taxon>
        <taxon>Coleoptera</taxon>
        <taxon>Polyphaga</taxon>
        <taxon>Cucujiformia</taxon>
        <taxon>Coccinelloidea</taxon>
        <taxon>Coccinellidae</taxon>
        <taxon>Scymninae</taxon>
        <taxon>Scymnini</taxon>
        <taxon>Cryptolaemus</taxon>
    </lineage>
</organism>
<dbReference type="Proteomes" id="UP001516400">
    <property type="component" value="Unassembled WGS sequence"/>
</dbReference>
<dbReference type="InterPro" id="IPR038538">
    <property type="entry name" value="MTERF_sf"/>
</dbReference>
<comment type="caution">
    <text evidence="3">The sequence shown here is derived from an EMBL/GenBank/DDBJ whole genome shotgun (WGS) entry which is preliminary data.</text>
</comment>
<reference evidence="3 4" key="1">
    <citation type="journal article" date="2021" name="BMC Biol.">
        <title>Horizontally acquired antibacterial genes associated with adaptive radiation of ladybird beetles.</title>
        <authorList>
            <person name="Li H.S."/>
            <person name="Tang X.F."/>
            <person name="Huang Y.H."/>
            <person name="Xu Z.Y."/>
            <person name="Chen M.L."/>
            <person name="Du X.Y."/>
            <person name="Qiu B.Y."/>
            <person name="Chen P.T."/>
            <person name="Zhang W."/>
            <person name="Slipinski A."/>
            <person name="Escalona H.E."/>
            <person name="Waterhouse R.M."/>
            <person name="Zwick A."/>
            <person name="Pang H."/>
        </authorList>
    </citation>
    <scope>NUCLEOTIDE SEQUENCE [LARGE SCALE GENOMIC DNA]</scope>
    <source>
        <strain evidence="3">SYSU2018</strain>
    </source>
</reference>
<proteinExistence type="inferred from homology"/>
<keyword evidence="2" id="KW-0809">Transit peptide</keyword>
<dbReference type="AlphaFoldDB" id="A0ABD2NRG7"/>
<dbReference type="InterPro" id="IPR003690">
    <property type="entry name" value="MTERF"/>
</dbReference>
<evidence type="ECO:0000313" key="4">
    <source>
        <dbReference type="Proteomes" id="UP001516400"/>
    </source>
</evidence>
<keyword evidence="4" id="KW-1185">Reference proteome</keyword>
<dbReference type="Pfam" id="PF02536">
    <property type="entry name" value="mTERF"/>
    <property type="match status" value="1"/>
</dbReference>
<dbReference type="Gene3D" id="1.25.70.10">
    <property type="entry name" value="Transcription termination factor 3, mitochondrial"/>
    <property type="match status" value="1"/>
</dbReference>
<protein>
    <submittedName>
        <fullName evidence="3">Uncharacterized protein</fullName>
    </submittedName>
</protein>
<evidence type="ECO:0000313" key="3">
    <source>
        <dbReference type="EMBL" id="KAL3280976.1"/>
    </source>
</evidence>
<evidence type="ECO:0000256" key="1">
    <source>
        <dbReference type="ARBA" id="ARBA00007692"/>
    </source>
</evidence>
<evidence type="ECO:0000256" key="2">
    <source>
        <dbReference type="ARBA" id="ARBA00022946"/>
    </source>
</evidence>